<dbReference type="EMBL" id="OW240914">
    <property type="protein sequence ID" value="CAH2277273.1"/>
    <property type="molecule type" value="Genomic_DNA"/>
</dbReference>
<evidence type="ECO:0000313" key="8">
    <source>
        <dbReference type="Proteomes" id="UP001295444"/>
    </source>
</evidence>
<evidence type="ECO:0000259" key="6">
    <source>
        <dbReference type="PROSITE" id="PS51465"/>
    </source>
</evidence>
<dbReference type="PANTHER" id="PTHR21312:SF28">
    <property type="entry name" value="OVOINHIBITOR-RELATED"/>
    <property type="match status" value="1"/>
</dbReference>
<proteinExistence type="predicted"/>
<keyword evidence="7" id="KW-0722">Serine protease inhibitor</keyword>
<dbReference type="Gene3D" id="3.30.60.30">
    <property type="match status" value="1"/>
</dbReference>
<dbReference type="PROSITE" id="PS51465">
    <property type="entry name" value="KAZAL_2"/>
    <property type="match status" value="1"/>
</dbReference>
<feature type="domain" description="Kazal-like" evidence="6">
    <location>
        <begin position="21"/>
        <end position="73"/>
    </location>
</feature>
<dbReference type="AlphaFoldDB" id="A0AAD1VXL1"/>
<protein>
    <submittedName>
        <fullName evidence="7">Serine protease inhibitor Kazal-type 1</fullName>
    </submittedName>
</protein>
<evidence type="ECO:0000256" key="3">
    <source>
        <dbReference type="ARBA" id="ARBA00022690"/>
    </source>
</evidence>
<sequence>MKAIYLTLLAAVLLSGCVHAGVREPNCPGHDICPRIFMPVCGTDGVVYPSECELCVKNKKRNANVRIADDGIC</sequence>
<evidence type="ECO:0000256" key="5">
    <source>
        <dbReference type="SAM" id="SignalP"/>
    </source>
</evidence>
<dbReference type="InterPro" id="IPR002350">
    <property type="entry name" value="Kazal_dom"/>
</dbReference>
<dbReference type="GO" id="GO:0005576">
    <property type="term" value="C:extracellular region"/>
    <property type="evidence" value="ECO:0007669"/>
    <property type="project" value="UniProtKB-SubCell"/>
</dbReference>
<keyword evidence="8" id="KW-1185">Reference proteome</keyword>
<evidence type="ECO:0000256" key="4">
    <source>
        <dbReference type="ARBA" id="ARBA00023157"/>
    </source>
</evidence>
<dbReference type="Pfam" id="PF00050">
    <property type="entry name" value="Kazal_1"/>
    <property type="match status" value="1"/>
</dbReference>
<feature type="chain" id="PRO_5042240930" evidence="5">
    <location>
        <begin position="21"/>
        <end position="73"/>
    </location>
</feature>
<dbReference type="Proteomes" id="UP001295444">
    <property type="component" value="Chromosome 03"/>
</dbReference>
<dbReference type="PROSITE" id="PS00282">
    <property type="entry name" value="KAZAL_1"/>
    <property type="match status" value="1"/>
</dbReference>
<dbReference type="GO" id="GO:0004867">
    <property type="term" value="F:serine-type endopeptidase inhibitor activity"/>
    <property type="evidence" value="ECO:0007669"/>
    <property type="project" value="UniProtKB-KW"/>
</dbReference>
<keyword evidence="4" id="KW-1015">Disulfide bond</keyword>
<keyword evidence="2" id="KW-0964">Secreted</keyword>
<keyword evidence="5" id="KW-0732">Signal</keyword>
<accession>A0AAD1VXL1</accession>
<evidence type="ECO:0000256" key="1">
    <source>
        <dbReference type="ARBA" id="ARBA00004613"/>
    </source>
</evidence>
<dbReference type="SMART" id="SM00280">
    <property type="entry name" value="KAZAL"/>
    <property type="match status" value="1"/>
</dbReference>
<keyword evidence="3 7" id="KW-0646">Protease inhibitor</keyword>
<feature type="signal peptide" evidence="5">
    <location>
        <begin position="1"/>
        <end position="20"/>
    </location>
</feature>
<dbReference type="PROSITE" id="PS51257">
    <property type="entry name" value="PROKAR_LIPOPROTEIN"/>
    <property type="match status" value="1"/>
</dbReference>
<dbReference type="PANTHER" id="PTHR21312">
    <property type="entry name" value="SERINE PROTEASE INHIBITOR"/>
    <property type="match status" value="1"/>
</dbReference>
<evidence type="ECO:0000256" key="2">
    <source>
        <dbReference type="ARBA" id="ARBA00022525"/>
    </source>
</evidence>
<name>A0AAD1VXL1_PELCU</name>
<organism evidence="7 8">
    <name type="scientific">Pelobates cultripes</name>
    <name type="common">Western spadefoot toad</name>
    <dbReference type="NCBI Taxonomy" id="61616"/>
    <lineage>
        <taxon>Eukaryota</taxon>
        <taxon>Metazoa</taxon>
        <taxon>Chordata</taxon>
        <taxon>Craniata</taxon>
        <taxon>Vertebrata</taxon>
        <taxon>Euteleostomi</taxon>
        <taxon>Amphibia</taxon>
        <taxon>Batrachia</taxon>
        <taxon>Anura</taxon>
        <taxon>Pelobatoidea</taxon>
        <taxon>Pelobatidae</taxon>
        <taxon>Pelobates</taxon>
    </lineage>
</organism>
<evidence type="ECO:0000313" key="7">
    <source>
        <dbReference type="EMBL" id="CAH2277273.1"/>
    </source>
</evidence>
<gene>
    <name evidence="7" type="ORF">PECUL_23A032791</name>
</gene>
<dbReference type="SUPFAM" id="SSF100895">
    <property type="entry name" value="Kazal-type serine protease inhibitors"/>
    <property type="match status" value="1"/>
</dbReference>
<comment type="subcellular location">
    <subcellularLocation>
        <location evidence="1">Secreted</location>
    </subcellularLocation>
</comment>
<dbReference type="InterPro" id="IPR036058">
    <property type="entry name" value="Kazal_dom_sf"/>
</dbReference>
<reference evidence="7" key="1">
    <citation type="submission" date="2022-03" db="EMBL/GenBank/DDBJ databases">
        <authorList>
            <person name="Alioto T."/>
            <person name="Alioto T."/>
            <person name="Gomez Garrido J."/>
        </authorList>
    </citation>
    <scope>NUCLEOTIDE SEQUENCE</scope>
</reference>